<dbReference type="InterPro" id="IPR010724">
    <property type="entry name" value="RepA_N"/>
</dbReference>
<organism evidence="4 5">
    <name type="scientific">Candidatus Limivivens intestinipullorum</name>
    <dbReference type="NCBI Taxonomy" id="2840858"/>
    <lineage>
        <taxon>Bacteria</taxon>
        <taxon>Bacillati</taxon>
        <taxon>Bacillota</taxon>
        <taxon>Clostridia</taxon>
        <taxon>Lachnospirales</taxon>
        <taxon>Lachnospiraceae</taxon>
        <taxon>Lachnospiraceae incertae sedis</taxon>
        <taxon>Candidatus Limivivens</taxon>
    </lineage>
</organism>
<reference evidence="4" key="2">
    <citation type="journal article" date="2021" name="PeerJ">
        <title>Extensive microbial diversity within the chicken gut microbiome revealed by metagenomics and culture.</title>
        <authorList>
            <person name="Gilroy R."/>
            <person name="Ravi A."/>
            <person name="Getino M."/>
            <person name="Pursley I."/>
            <person name="Horton D.L."/>
            <person name="Alikhan N.F."/>
            <person name="Baker D."/>
            <person name="Gharbi K."/>
            <person name="Hall N."/>
            <person name="Watson M."/>
            <person name="Adriaenssens E.M."/>
            <person name="Foster-Nyarko E."/>
            <person name="Jarju S."/>
            <person name="Secka A."/>
            <person name="Antonio M."/>
            <person name="Oren A."/>
            <person name="Chaudhuri R.R."/>
            <person name="La Ragione R."/>
            <person name="Hildebrand F."/>
            <person name="Pallen M.J."/>
        </authorList>
    </citation>
    <scope>NUCLEOTIDE SEQUENCE</scope>
    <source>
        <strain evidence="4">CHK190-19873</strain>
    </source>
</reference>
<dbReference type="Pfam" id="PF06970">
    <property type="entry name" value="RepA_N"/>
    <property type="match status" value="1"/>
</dbReference>
<feature type="domain" description="DUF6017" evidence="3">
    <location>
        <begin position="283"/>
        <end position="403"/>
    </location>
</feature>
<evidence type="ECO:0000313" key="4">
    <source>
        <dbReference type="EMBL" id="HIS30855.1"/>
    </source>
</evidence>
<evidence type="ECO:0000259" key="3">
    <source>
        <dbReference type="Pfam" id="PF19481"/>
    </source>
</evidence>
<sequence>MQELIFDYFRGMEAEQHSFYRVPKVLFTAECFKNLSCEAKVLYGLMLDRMSLSLKNQWFDDDKRVYIIFTVEEIMELLGCGRQKAIKNITELDSEKGIGLIEKKRLGLGKPNIIYVKNFIIQDAAVENAGDRNEEKLETVRKYEYDSIVEENNKIPEILESNTQKYENHTSGSSKIILPGTMKSRIQKHEKYQLGGLKTPFSDKNEENGRGNIKLPEVPKSNFQKFRNQTSGSLKNELSEVRKSNGNENDIIYTEFSESDNHNLINQSPSSLKKADEVFKDALKTLDTYRDIIRRNIEYELFRKDSRFDMEDVDELIELMADIMTMPDNSTLRVAGADRPAAIVKSRFMKLNYEHIQYVLNCLNRKTGRVGNIKSYLLTALYNAPTTIRNYYAAQVRHDLYGGSDG</sequence>
<feature type="domain" description="Replication initiator A N-terminal" evidence="2">
    <location>
        <begin position="18"/>
        <end position="92"/>
    </location>
</feature>
<evidence type="ECO:0000313" key="5">
    <source>
        <dbReference type="Proteomes" id="UP000823935"/>
    </source>
</evidence>
<name>A0A9D1ERW0_9FIRM</name>
<evidence type="ECO:0000259" key="2">
    <source>
        <dbReference type="Pfam" id="PF06970"/>
    </source>
</evidence>
<gene>
    <name evidence="4" type="ORF">IAB44_04790</name>
</gene>
<protein>
    <submittedName>
        <fullName evidence="4">Replication initiator protein A</fullName>
    </submittedName>
</protein>
<dbReference type="EMBL" id="DVIQ01000024">
    <property type="protein sequence ID" value="HIS30855.1"/>
    <property type="molecule type" value="Genomic_DNA"/>
</dbReference>
<dbReference type="AlphaFoldDB" id="A0A9D1ERW0"/>
<proteinExistence type="predicted"/>
<feature type="region of interest" description="Disordered" evidence="1">
    <location>
        <begin position="196"/>
        <end position="217"/>
    </location>
</feature>
<dbReference type="InterPro" id="IPR046059">
    <property type="entry name" value="DUF6017"/>
</dbReference>
<evidence type="ECO:0000256" key="1">
    <source>
        <dbReference type="SAM" id="MobiDB-lite"/>
    </source>
</evidence>
<dbReference type="Pfam" id="PF19481">
    <property type="entry name" value="DUF6017"/>
    <property type="match status" value="1"/>
</dbReference>
<accession>A0A9D1ERW0</accession>
<comment type="caution">
    <text evidence="4">The sequence shown here is derived from an EMBL/GenBank/DDBJ whole genome shotgun (WGS) entry which is preliminary data.</text>
</comment>
<dbReference type="Proteomes" id="UP000823935">
    <property type="component" value="Unassembled WGS sequence"/>
</dbReference>
<reference evidence="4" key="1">
    <citation type="submission" date="2020-10" db="EMBL/GenBank/DDBJ databases">
        <authorList>
            <person name="Gilroy R."/>
        </authorList>
    </citation>
    <scope>NUCLEOTIDE SEQUENCE</scope>
    <source>
        <strain evidence="4">CHK190-19873</strain>
    </source>
</reference>